<dbReference type="SUPFAM" id="SSF53448">
    <property type="entry name" value="Nucleotide-diphospho-sugar transferases"/>
    <property type="match status" value="1"/>
</dbReference>
<dbReference type="InterPro" id="IPR029044">
    <property type="entry name" value="Nucleotide-diphossugar_trans"/>
</dbReference>
<keyword evidence="1 2" id="KW-0808">Transferase</keyword>
<dbReference type="AlphaFoldDB" id="A0A7L9WNE4"/>
<organism evidence="2 3">
    <name type="scientific">Pseudooceanicola spongiae</name>
    <dbReference type="NCBI Taxonomy" id="2613965"/>
    <lineage>
        <taxon>Bacteria</taxon>
        <taxon>Pseudomonadati</taxon>
        <taxon>Pseudomonadota</taxon>
        <taxon>Alphaproteobacteria</taxon>
        <taxon>Rhodobacterales</taxon>
        <taxon>Paracoccaceae</taxon>
        <taxon>Pseudooceanicola</taxon>
    </lineage>
</organism>
<evidence type="ECO:0000313" key="2">
    <source>
        <dbReference type="EMBL" id="QOL81422.1"/>
    </source>
</evidence>
<name>A0A7L9WNE4_9RHOB</name>
<dbReference type="Pfam" id="PF04488">
    <property type="entry name" value="Gly_transf_sug"/>
    <property type="match status" value="1"/>
</dbReference>
<dbReference type="GO" id="GO:0016020">
    <property type="term" value="C:membrane"/>
    <property type="evidence" value="ECO:0007669"/>
    <property type="project" value="GOC"/>
</dbReference>
<accession>A0A7L9WNE4</accession>
<dbReference type="PANTHER" id="PTHR32385">
    <property type="entry name" value="MANNOSYL PHOSPHORYLINOSITOL CERAMIDE SYNTHASE"/>
    <property type="match status" value="1"/>
</dbReference>
<reference evidence="2 3" key="1">
    <citation type="submission" date="2019-10" db="EMBL/GenBank/DDBJ databases">
        <title>Pseudopuniceibacterium sp. HQ09 islated from Antarctica.</title>
        <authorList>
            <person name="Liao L."/>
            <person name="Su S."/>
            <person name="Chen B."/>
            <person name="Yu Y."/>
        </authorList>
    </citation>
    <scope>NUCLEOTIDE SEQUENCE [LARGE SCALE GENOMIC DNA]</scope>
    <source>
        <strain evidence="2 3">HQ09</strain>
    </source>
</reference>
<protein>
    <submittedName>
        <fullName evidence="2">Mannosyltransferase</fullName>
    </submittedName>
</protein>
<keyword evidence="3" id="KW-1185">Reference proteome</keyword>
<keyword evidence="2" id="KW-0328">Glycosyltransferase</keyword>
<dbReference type="PANTHER" id="PTHR32385:SF15">
    <property type="entry name" value="INOSITOL PHOSPHOCERAMIDE MANNOSYLTRANSFERASE 1"/>
    <property type="match status" value="1"/>
</dbReference>
<evidence type="ECO:0000256" key="1">
    <source>
        <dbReference type="ARBA" id="ARBA00022679"/>
    </source>
</evidence>
<dbReference type="KEGG" id="pshq:F3W81_11685"/>
<evidence type="ECO:0000313" key="3">
    <source>
        <dbReference type="Proteomes" id="UP000594118"/>
    </source>
</evidence>
<dbReference type="InterPro" id="IPR051706">
    <property type="entry name" value="Glycosyltransferase_domain"/>
</dbReference>
<dbReference type="GO" id="GO:0051999">
    <property type="term" value="P:mannosyl-inositol phosphorylceramide biosynthetic process"/>
    <property type="evidence" value="ECO:0007669"/>
    <property type="project" value="TreeGrafter"/>
</dbReference>
<dbReference type="InterPro" id="IPR007577">
    <property type="entry name" value="GlycoTrfase_DXD_sugar-bd_CS"/>
</dbReference>
<dbReference type="RefSeq" id="WP_193079340.1">
    <property type="nucleotide sequence ID" value="NZ_CP045201.1"/>
</dbReference>
<dbReference type="Gene3D" id="3.90.550.20">
    <property type="match status" value="1"/>
</dbReference>
<sequence length="316" mass="33689">MSDKQRLNQILETAAARRIAGDHAGAAQILAGVADDPGVSALGPLTSLGLPRRLQAALLKLAKAEGDALRRSGYQFHLVPPPDQLAHFAQVTLEERRALNAANRQPVPHLLHQIWIGDLPLPPSCAAWADHARAQGYEYRLWREADLAQLDLPDSFARMLERGDYPGAVDVARYAILARQGGLYLDCDWYPARDDIGFHDLLPMMGLTALGEDIPRNTGIGGLLLANSLIAVPAAHPALLRLNSVLGEVMSAIPGAPAWWSTGPLIFTLIARAGAVSLAGSGMVVGSLPQGAPFSDVQALRDAPGGTGLLIAWKSW</sequence>
<dbReference type="EMBL" id="CP045201">
    <property type="protein sequence ID" value="QOL81422.1"/>
    <property type="molecule type" value="Genomic_DNA"/>
</dbReference>
<dbReference type="GO" id="GO:0000030">
    <property type="term" value="F:mannosyltransferase activity"/>
    <property type="evidence" value="ECO:0007669"/>
    <property type="project" value="TreeGrafter"/>
</dbReference>
<gene>
    <name evidence="2" type="ORF">F3W81_11685</name>
</gene>
<dbReference type="Proteomes" id="UP000594118">
    <property type="component" value="Chromosome"/>
</dbReference>
<proteinExistence type="predicted"/>